<name>A0A0S2FCA4_LYSAN</name>
<keyword evidence="2" id="KW-1185">Reference proteome</keyword>
<evidence type="ECO:0000313" key="1">
    <source>
        <dbReference type="EMBL" id="ALN81192.1"/>
    </source>
</evidence>
<sequence length="43" mass="4457">MSTVNYAAAMHHRLAHDLALTGHAAPCIAVSSQGSLGVYAEPH</sequence>
<proteinExistence type="predicted"/>
<evidence type="ECO:0000313" key="2">
    <source>
        <dbReference type="Proteomes" id="UP000060787"/>
    </source>
</evidence>
<dbReference type="PATRIC" id="fig|84531.8.peg.3074"/>
<dbReference type="KEGG" id="lab:LA76x_3064"/>
<protein>
    <submittedName>
        <fullName evidence="1">Uncharacterized protein</fullName>
    </submittedName>
</protein>
<dbReference type="AlphaFoldDB" id="A0A0S2FCA4"/>
<dbReference type="Proteomes" id="UP000060787">
    <property type="component" value="Chromosome"/>
</dbReference>
<gene>
    <name evidence="1" type="ORF">LA76x_3064</name>
</gene>
<dbReference type="STRING" id="84531.LA76x_3064"/>
<dbReference type="EMBL" id="CP011129">
    <property type="protein sequence ID" value="ALN81192.1"/>
    <property type="molecule type" value="Genomic_DNA"/>
</dbReference>
<reference evidence="1 2" key="1">
    <citation type="journal article" date="2015" name="BMC Genomics">
        <title>Comparative genomics and metabolic profiling of the genus Lysobacter.</title>
        <authorList>
            <person name="de Bruijn I."/>
            <person name="Cheng X."/>
            <person name="de Jager V."/>
            <person name="Exposito R.G."/>
            <person name="Watrous J."/>
            <person name="Patel N."/>
            <person name="Postma J."/>
            <person name="Dorrestein P.C."/>
            <person name="Kobayashi D."/>
            <person name="Raaijmakers J.M."/>
        </authorList>
    </citation>
    <scope>NUCLEOTIDE SEQUENCE [LARGE SCALE GENOMIC DNA]</scope>
    <source>
        <strain evidence="1 2">76</strain>
    </source>
</reference>
<organism evidence="1 2">
    <name type="scientific">Lysobacter antibioticus</name>
    <dbReference type="NCBI Taxonomy" id="84531"/>
    <lineage>
        <taxon>Bacteria</taxon>
        <taxon>Pseudomonadati</taxon>
        <taxon>Pseudomonadota</taxon>
        <taxon>Gammaproteobacteria</taxon>
        <taxon>Lysobacterales</taxon>
        <taxon>Lysobacteraceae</taxon>
        <taxon>Lysobacter</taxon>
    </lineage>
</organism>
<accession>A0A0S2FCA4</accession>